<reference evidence="1" key="1">
    <citation type="submission" date="2012-09" db="EMBL/GenBank/DDBJ databases">
        <authorList>
            <person name="Martin A.A."/>
        </authorList>
    </citation>
    <scope>NUCLEOTIDE SEQUENCE</scope>
</reference>
<evidence type="ECO:0000313" key="2">
    <source>
        <dbReference type="WBParaSite" id="ACAC_0001282901-mRNA-1"/>
    </source>
</evidence>
<organism evidence="1 2">
    <name type="scientific">Angiostrongylus cantonensis</name>
    <name type="common">Rat lungworm</name>
    <dbReference type="NCBI Taxonomy" id="6313"/>
    <lineage>
        <taxon>Eukaryota</taxon>
        <taxon>Metazoa</taxon>
        <taxon>Ecdysozoa</taxon>
        <taxon>Nematoda</taxon>
        <taxon>Chromadorea</taxon>
        <taxon>Rhabditida</taxon>
        <taxon>Rhabditina</taxon>
        <taxon>Rhabditomorpha</taxon>
        <taxon>Strongyloidea</taxon>
        <taxon>Metastrongylidae</taxon>
        <taxon>Angiostrongylus</taxon>
    </lineage>
</organism>
<protein>
    <submittedName>
        <fullName evidence="2">39S ribosomal protein L50, mitochondrial</fullName>
    </submittedName>
</protein>
<sequence length="102" mass="11640">MERGVQHSGSDVGHHLRGASSILVPANKVFHPSGFEKLVPDLSEKKLLSAMQLRTLQPGYLRTPGRTVRPATAFYDIQDEIKIIKQQPKPHVKLEDLRRYWK</sequence>
<dbReference type="WBParaSite" id="ACAC_0001282901-mRNA-1">
    <property type="protein sequence ID" value="ACAC_0001282901-mRNA-1"/>
    <property type="gene ID" value="ACAC_0001282901"/>
</dbReference>
<name>A0A0K0DMC5_ANGCA</name>
<dbReference type="Proteomes" id="UP000035642">
    <property type="component" value="Unassembled WGS sequence"/>
</dbReference>
<reference evidence="2" key="2">
    <citation type="submission" date="2017-02" db="UniProtKB">
        <authorList>
            <consortium name="WormBaseParasite"/>
        </authorList>
    </citation>
    <scope>IDENTIFICATION</scope>
</reference>
<accession>A0A0K0DMC5</accession>
<keyword evidence="1" id="KW-1185">Reference proteome</keyword>
<proteinExistence type="predicted"/>
<dbReference type="AlphaFoldDB" id="A0A0K0DMC5"/>
<evidence type="ECO:0000313" key="1">
    <source>
        <dbReference type="Proteomes" id="UP000035642"/>
    </source>
</evidence>